<name>A0A445IJ09_GLYSO</name>
<evidence type="ECO:0000313" key="1">
    <source>
        <dbReference type="EMBL" id="RZB86018.1"/>
    </source>
</evidence>
<keyword evidence="2" id="KW-1185">Reference proteome</keyword>
<reference evidence="1 2" key="1">
    <citation type="submission" date="2018-09" db="EMBL/GenBank/DDBJ databases">
        <title>A high-quality reference genome of wild soybean provides a powerful tool to mine soybean genomes.</title>
        <authorList>
            <person name="Xie M."/>
            <person name="Chung C.Y.L."/>
            <person name="Li M.-W."/>
            <person name="Wong F.-L."/>
            <person name="Chan T.-F."/>
            <person name="Lam H.-M."/>
        </authorList>
    </citation>
    <scope>NUCLEOTIDE SEQUENCE [LARGE SCALE GENOMIC DNA]</scope>
    <source>
        <strain evidence="2">cv. W05</strain>
        <tissue evidence="1">Hypocotyl of etiolated seedlings</tissue>
    </source>
</reference>
<sequence>MRWLETAFFIRRGNLIETTSFQSSGFSNKLKSAFLVSTLACLRSKNKNFEELKRRTLTGDVGMEEEYFKVKVHHSGKFVKGKKVTYEGKDCRDLNDGLKQLVDDAGALEMIRIAKCEGCVHLYVLHPEIVHHIVGNERNDLPENHIAQDNIPQETPMAEDNVSIQ</sequence>
<gene>
    <name evidence="1" type="ORF">D0Y65_026198</name>
</gene>
<dbReference type="AlphaFoldDB" id="A0A445IJ09"/>
<accession>A0A445IJ09</accession>
<organism evidence="1 2">
    <name type="scientific">Glycine soja</name>
    <name type="common">Wild soybean</name>
    <dbReference type="NCBI Taxonomy" id="3848"/>
    <lineage>
        <taxon>Eukaryota</taxon>
        <taxon>Viridiplantae</taxon>
        <taxon>Streptophyta</taxon>
        <taxon>Embryophyta</taxon>
        <taxon>Tracheophyta</taxon>
        <taxon>Spermatophyta</taxon>
        <taxon>Magnoliopsida</taxon>
        <taxon>eudicotyledons</taxon>
        <taxon>Gunneridae</taxon>
        <taxon>Pentapetalae</taxon>
        <taxon>rosids</taxon>
        <taxon>fabids</taxon>
        <taxon>Fabales</taxon>
        <taxon>Fabaceae</taxon>
        <taxon>Papilionoideae</taxon>
        <taxon>50 kb inversion clade</taxon>
        <taxon>NPAAA clade</taxon>
        <taxon>indigoferoid/millettioid clade</taxon>
        <taxon>Phaseoleae</taxon>
        <taxon>Glycine</taxon>
        <taxon>Glycine subgen. Soja</taxon>
    </lineage>
</organism>
<proteinExistence type="predicted"/>
<dbReference type="Proteomes" id="UP000289340">
    <property type="component" value="Chromosome 10"/>
</dbReference>
<protein>
    <submittedName>
        <fullName evidence="1">Uncharacterized protein</fullName>
    </submittedName>
</protein>
<dbReference type="EMBL" id="QZWG01000010">
    <property type="protein sequence ID" value="RZB86018.1"/>
    <property type="molecule type" value="Genomic_DNA"/>
</dbReference>
<evidence type="ECO:0000313" key="2">
    <source>
        <dbReference type="Proteomes" id="UP000289340"/>
    </source>
</evidence>
<comment type="caution">
    <text evidence="1">The sequence shown here is derived from an EMBL/GenBank/DDBJ whole genome shotgun (WGS) entry which is preliminary data.</text>
</comment>